<dbReference type="Proteomes" id="UP001056834">
    <property type="component" value="Chromosome"/>
</dbReference>
<dbReference type="Gene3D" id="1.10.1370.10">
    <property type="entry name" value="Neurolysin, domain 3"/>
    <property type="match status" value="1"/>
</dbReference>
<keyword evidence="2 9" id="KW-0645">Protease</keyword>
<comment type="catalytic activity">
    <reaction evidence="7">
        <text>Hydrolysis of oligopeptides, with broad specificity. Gly or Ala commonly occur as P1 or P1' residues, but more distant residues are also important, as is shown by the fact that Z-Gly-Pro-Gly-|-Gly-Pro-Ala is cleaved, but not Z-(Gly)(5).</text>
        <dbReference type="EC" id="3.4.24.70"/>
    </reaction>
</comment>
<dbReference type="InterPro" id="IPR001567">
    <property type="entry name" value="Pept_M3A_M3B_dom"/>
</dbReference>
<protein>
    <recommendedName>
        <fullName evidence="8">oligopeptidase A</fullName>
        <ecNumber evidence="8">3.4.24.70</ecNumber>
    </recommendedName>
</protein>
<keyword evidence="5 9" id="KW-0862">Zinc</keyword>
<dbReference type="EC" id="3.4.24.70" evidence="8"/>
<dbReference type="InterPro" id="IPR045666">
    <property type="entry name" value="OpdA_N"/>
</dbReference>
<dbReference type="SUPFAM" id="SSF55486">
    <property type="entry name" value="Metalloproteases ('zincins'), catalytic domain"/>
    <property type="match status" value="1"/>
</dbReference>
<dbReference type="InterPro" id="IPR034005">
    <property type="entry name" value="M3A_DCP"/>
</dbReference>
<evidence type="ECO:0000256" key="5">
    <source>
        <dbReference type="ARBA" id="ARBA00022833"/>
    </source>
</evidence>
<feature type="domain" description="Oligopeptidase A N-terminal" evidence="11">
    <location>
        <begin position="28"/>
        <end position="149"/>
    </location>
</feature>
<dbReference type="InterPro" id="IPR024079">
    <property type="entry name" value="MetalloPept_cat_dom_sf"/>
</dbReference>
<evidence type="ECO:0000256" key="6">
    <source>
        <dbReference type="ARBA" id="ARBA00023049"/>
    </source>
</evidence>
<dbReference type="InterPro" id="IPR045090">
    <property type="entry name" value="Pept_M3A_M3B"/>
</dbReference>
<organism evidence="12 13">
    <name type="scientific">Candidatus Blochmannia ocreatus</name>
    <name type="common">nom. nud.</name>
    <dbReference type="NCBI Taxonomy" id="251538"/>
    <lineage>
        <taxon>Bacteria</taxon>
        <taxon>Pseudomonadati</taxon>
        <taxon>Pseudomonadota</taxon>
        <taxon>Gammaproteobacteria</taxon>
        <taxon>Enterobacterales</taxon>
        <taxon>Enterobacteriaceae</taxon>
        <taxon>ant endosymbionts</taxon>
        <taxon>Candidatus Blochmanniella</taxon>
    </lineage>
</organism>
<comment type="similarity">
    <text evidence="1 9">Belongs to the peptidase M3 family.</text>
</comment>
<dbReference type="RefSeq" id="WP_250223248.1">
    <property type="nucleotide sequence ID" value="NZ_CP097762.1"/>
</dbReference>
<dbReference type="Pfam" id="PF19310">
    <property type="entry name" value="TOP_N"/>
    <property type="match status" value="1"/>
</dbReference>
<sequence>MKCNPLLKDSVLPLFSSISPEHVAEAMQTVLNNCYSTVERIVSTQDVSWNTVYYPLMIAENALQRTWSLIAHLNSVSNNLKWRKVYEDNVLFISEYKTWISQHFGLYTVYQILRNHDTYPYLNIMQKKVLNNAINNFRYSGVTLSKSKKKRYLHIQSELSKLSFNYANNVFDATASWSKLISEKTKLSGIPDQQLEIASLEAKNRGHKGWIFTLQYPSYSSVLLYCDNRELREEMYWAFNTRASDQGPDRGQWDNTLIIDAILTLRHESAKILGFNNYFEKSLVNRMVRYPEQVFNFLTYLYKKIYHNGYQEFIEIENFAKKKYSCMSLKPWDVLYFREKQKKYLFSIDHEKLRFYFPENIVLNGIFTIVNCIYGISIKERYNIETWHPDVRFFDIFDNLGEWKGGFYLDLYHRDNKFEGAWMDDLVSFMYYKDDPVNQKPIACLICSFDPVRRGTNTYFFTHNNIVTLFHEFGHVLHHIMTCINIPEISGIRGIPWDLIELPSQLMEKFCWESDILQLISMNFETKRSLSNATINNLLKTKLFFSSSDLLHQIMYGLFDARIHYEYIPGKSGQVLKIFNEVRKKILAHSNAMDWERFPHSFLHIFSNDYAAGYYSYLLSDVLASNVWMRFKKLGILHPSIGKLFFNDILSIGSVINLEKCLMDFCGHEITVESILEHYNVPTHKVVYNKYK</sequence>
<name>A0ABY4SUU9_9ENTR</name>
<dbReference type="CDD" id="cd06456">
    <property type="entry name" value="M3A_DCP"/>
    <property type="match status" value="1"/>
</dbReference>
<evidence type="ECO:0000256" key="2">
    <source>
        <dbReference type="ARBA" id="ARBA00022670"/>
    </source>
</evidence>
<evidence type="ECO:0000259" key="10">
    <source>
        <dbReference type="Pfam" id="PF01432"/>
    </source>
</evidence>
<keyword evidence="6 9" id="KW-0482">Metalloprotease</keyword>
<evidence type="ECO:0000313" key="13">
    <source>
        <dbReference type="Proteomes" id="UP001056834"/>
    </source>
</evidence>
<evidence type="ECO:0000313" key="12">
    <source>
        <dbReference type="EMBL" id="URJ25117.1"/>
    </source>
</evidence>
<evidence type="ECO:0000256" key="7">
    <source>
        <dbReference type="ARBA" id="ARBA00024603"/>
    </source>
</evidence>
<gene>
    <name evidence="12" type="ORF">M9405_00005</name>
</gene>
<dbReference type="PANTHER" id="PTHR11804:SF84">
    <property type="entry name" value="SACCHAROLYSIN"/>
    <property type="match status" value="1"/>
</dbReference>
<dbReference type="Gene3D" id="3.40.390.10">
    <property type="entry name" value="Collagenase (Catalytic Domain)"/>
    <property type="match status" value="1"/>
</dbReference>
<evidence type="ECO:0000259" key="11">
    <source>
        <dbReference type="Pfam" id="PF19310"/>
    </source>
</evidence>
<evidence type="ECO:0000256" key="4">
    <source>
        <dbReference type="ARBA" id="ARBA00022801"/>
    </source>
</evidence>
<keyword evidence="3 9" id="KW-0479">Metal-binding</keyword>
<keyword evidence="13" id="KW-1185">Reference proteome</keyword>
<feature type="domain" description="Peptidase M3A/M3B catalytic" evidence="10">
    <location>
        <begin position="222"/>
        <end position="680"/>
    </location>
</feature>
<dbReference type="InterPro" id="IPR024077">
    <property type="entry name" value="Neurolysin/TOP_dom2"/>
</dbReference>
<dbReference type="Pfam" id="PF01432">
    <property type="entry name" value="Peptidase_M3"/>
    <property type="match status" value="1"/>
</dbReference>
<accession>A0ABY4SUU9</accession>
<dbReference type="EMBL" id="CP097762">
    <property type="protein sequence ID" value="URJ25117.1"/>
    <property type="molecule type" value="Genomic_DNA"/>
</dbReference>
<keyword evidence="4 9" id="KW-0378">Hydrolase</keyword>
<dbReference type="PANTHER" id="PTHR11804">
    <property type="entry name" value="PROTEASE M3 THIMET OLIGOPEPTIDASE-RELATED"/>
    <property type="match status" value="1"/>
</dbReference>
<comment type="cofactor">
    <cofactor evidence="9">
        <name>Zn(2+)</name>
        <dbReference type="ChEBI" id="CHEBI:29105"/>
    </cofactor>
    <text evidence="9">Binds 1 zinc ion.</text>
</comment>
<reference evidence="12" key="1">
    <citation type="submission" date="2022-05" db="EMBL/GenBank/DDBJ databases">
        <title>Impact of host demography and evolutionary history on endosymbiont molecular evolution: a test in carpenter ants (Genus Camponotus) and their Blochmannia endosymbionts.</title>
        <authorList>
            <person name="Manthey J.D."/>
            <person name="Giron J.C."/>
            <person name="Hruska J.P."/>
        </authorList>
    </citation>
    <scope>NUCLEOTIDE SEQUENCE</scope>
    <source>
        <strain evidence="12">C-006</strain>
    </source>
</reference>
<proteinExistence type="inferred from homology"/>
<evidence type="ECO:0000256" key="1">
    <source>
        <dbReference type="ARBA" id="ARBA00006040"/>
    </source>
</evidence>
<evidence type="ECO:0000256" key="3">
    <source>
        <dbReference type="ARBA" id="ARBA00022723"/>
    </source>
</evidence>
<evidence type="ECO:0000256" key="9">
    <source>
        <dbReference type="RuleBase" id="RU003435"/>
    </source>
</evidence>
<evidence type="ECO:0000256" key="8">
    <source>
        <dbReference type="ARBA" id="ARBA00026100"/>
    </source>
</evidence>